<dbReference type="EMBL" id="AECS01000049">
    <property type="protein sequence ID" value="EFQ03358.1"/>
    <property type="molecule type" value="Genomic_DNA"/>
</dbReference>
<dbReference type="HOGENOM" id="CLU_077358_2_3_9"/>
<dbReference type="PIRSF" id="PIRSF006443">
    <property type="entry name" value="MoaB"/>
    <property type="match status" value="1"/>
</dbReference>
<dbReference type="InterPro" id="IPR012245">
    <property type="entry name" value="MoaB"/>
</dbReference>
<evidence type="ECO:0000313" key="5">
    <source>
        <dbReference type="Proteomes" id="UP000003195"/>
    </source>
</evidence>
<dbReference type="AlphaFoldDB" id="E2ZE84"/>
<evidence type="ECO:0000259" key="3">
    <source>
        <dbReference type="SMART" id="SM00852"/>
    </source>
</evidence>
<dbReference type="PANTHER" id="PTHR43232:SF2">
    <property type="entry name" value="MOLYBDENUM COFACTOR BIOSYNTHESIS PROTEIN B"/>
    <property type="match status" value="1"/>
</dbReference>
<dbReference type="CDD" id="cd00886">
    <property type="entry name" value="MogA_MoaB"/>
    <property type="match status" value="1"/>
</dbReference>
<dbReference type="PANTHER" id="PTHR43232">
    <property type="entry name" value="MOLYBDENUM COFACTOR BIOSYNTHESIS PROTEIN B"/>
    <property type="match status" value="1"/>
</dbReference>
<dbReference type="Pfam" id="PF00994">
    <property type="entry name" value="MoCF_biosynth"/>
    <property type="match status" value="1"/>
</dbReference>
<keyword evidence="2" id="KW-0501">Molybdenum cofactor biosynthesis</keyword>
<protein>
    <recommendedName>
        <fullName evidence="1 2">Molybdenum cofactor biosynthesis protein B</fullName>
    </recommendedName>
</protein>
<dbReference type="SUPFAM" id="SSF53218">
    <property type="entry name" value="Molybdenum cofactor biosynthesis proteins"/>
    <property type="match status" value="1"/>
</dbReference>
<reference evidence="4 5" key="1">
    <citation type="submission" date="2010-08" db="EMBL/GenBank/DDBJ databases">
        <authorList>
            <person name="Weinstock G."/>
            <person name="Sodergren E."/>
            <person name="Clifton S."/>
            <person name="Fulton L."/>
            <person name="Fulton B."/>
            <person name="Courtney L."/>
            <person name="Fronick C."/>
            <person name="Harrison M."/>
            <person name="Strong C."/>
            <person name="Farmer C."/>
            <person name="Delahaunty K."/>
            <person name="Markovic C."/>
            <person name="Hall O."/>
            <person name="Minx P."/>
            <person name="Tomlinson C."/>
            <person name="Mitreva M."/>
            <person name="Hou S."/>
            <person name="Chen J."/>
            <person name="Wollam A."/>
            <person name="Pepin K.H."/>
            <person name="Johnson M."/>
            <person name="Bhonagiri V."/>
            <person name="Zhang X."/>
            <person name="Suruliraj S."/>
            <person name="Warren W."/>
            <person name="Chinwalla A."/>
            <person name="Mardis E.R."/>
            <person name="Wilson R.K."/>
        </authorList>
    </citation>
    <scope>NUCLEOTIDE SEQUENCE [LARGE SCALE GENOMIC DNA]</scope>
    <source>
        <strain evidence="4 5">F0359</strain>
    </source>
</reference>
<gene>
    <name evidence="4" type="ORF">HMPREF9429_01786</name>
</gene>
<accession>E2ZE84</accession>
<name>E2ZE84_9FIRM</name>
<dbReference type="NCBIfam" id="TIGR00177">
    <property type="entry name" value="molyb_syn"/>
    <property type="match status" value="1"/>
</dbReference>
<comment type="pathway">
    <text evidence="2">Cofactor biosynthesis; molybdopterin biosynthesis.</text>
</comment>
<dbReference type="InterPro" id="IPR001453">
    <property type="entry name" value="MoaB/Mog_dom"/>
</dbReference>
<evidence type="ECO:0000256" key="2">
    <source>
        <dbReference type="PIRNR" id="PIRNR006443"/>
    </source>
</evidence>
<dbReference type="GO" id="GO:0005829">
    <property type="term" value="C:cytosol"/>
    <property type="evidence" value="ECO:0007669"/>
    <property type="project" value="TreeGrafter"/>
</dbReference>
<dbReference type="Gene3D" id="3.40.980.10">
    <property type="entry name" value="MoaB/Mog-like domain"/>
    <property type="match status" value="1"/>
</dbReference>
<dbReference type="Proteomes" id="UP000003195">
    <property type="component" value="Unassembled WGS sequence"/>
</dbReference>
<organism evidence="4 5">
    <name type="scientific">Megasphaera micronuciformis F0359</name>
    <dbReference type="NCBI Taxonomy" id="706434"/>
    <lineage>
        <taxon>Bacteria</taxon>
        <taxon>Bacillati</taxon>
        <taxon>Bacillota</taxon>
        <taxon>Negativicutes</taxon>
        <taxon>Veillonellales</taxon>
        <taxon>Veillonellaceae</taxon>
        <taxon>Megasphaera</taxon>
    </lineage>
</organism>
<comment type="similarity">
    <text evidence="2">Belongs to the MoaB/Mog family.</text>
</comment>
<dbReference type="STRING" id="706434.HMPREF9429_01786"/>
<dbReference type="SMART" id="SM00852">
    <property type="entry name" value="MoCF_biosynth"/>
    <property type="match status" value="1"/>
</dbReference>
<dbReference type="UniPathway" id="UPA00344"/>
<keyword evidence="5" id="KW-1185">Reference proteome</keyword>
<dbReference type="GO" id="GO:0006777">
    <property type="term" value="P:Mo-molybdopterin cofactor biosynthetic process"/>
    <property type="evidence" value="ECO:0007669"/>
    <property type="project" value="UniProtKB-UniRule"/>
</dbReference>
<dbReference type="eggNOG" id="COG0521">
    <property type="taxonomic scope" value="Bacteria"/>
</dbReference>
<dbReference type="OrthoDB" id="9784492at2"/>
<proteinExistence type="inferred from homology"/>
<evidence type="ECO:0000256" key="1">
    <source>
        <dbReference type="ARBA" id="ARBA00015262"/>
    </source>
</evidence>
<comment type="caution">
    <text evidence="4">The sequence shown here is derived from an EMBL/GenBank/DDBJ whole genome shotgun (WGS) entry which is preliminary data.</text>
</comment>
<evidence type="ECO:0000313" key="4">
    <source>
        <dbReference type="EMBL" id="EFQ03358.1"/>
    </source>
</evidence>
<dbReference type="InterPro" id="IPR036425">
    <property type="entry name" value="MoaB/Mog-like_dom_sf"/>
</dbReference>
<comment type="function">
    <text evidence="2">May be involved in the biosynthesis of molybdopterin.</text>
</comment>
<sequence>MSRKEKDNRPLRFAILTVSNSRTYSDDTNGLLIQSLLTKAGHQVVDYAIVKDDGEAILKHIHEWVCSVDAIVTSGGTGLALRDVTLETLEPKFDKVIPEFNGMLTFLAYRRACGTEALAYRSAAGVIRQCPVFCLPGQTSLIKVGTEQLIIPEVHLIKSEISKS</sequence>
<feature type="domain" description="MoaB/Mog" evidence="3">
    <location>
        <begin position="14"/>
        <end position="156"/>
    </location>
</feature>
<dbReference type="RefSeq" id="WP_006943193.1">
    <property type="nucleotide sequence ID" value="NZ_GL538212.1"/>
</dbReference>